<evidence type="ECO:0000313" key="3">
    <source>
        <dbReference type="Proteomes" id="UP000605986"/>
    </source>
</evidence>
<evidence type="ECO:0000256" key="1">
    <source>
        <dbReference type="SAM" id="Coils"/>
    </source>
</evidence>
<dbReference type="Proteomes" id="UP000605986">
    <property type="component" value="Unassembled WGS sequence"/>
</dbReference>
<keyword evidence="3" id="KW-1185">Reference proteome</keyword>
<proteinExistence type="predicted"/>
<feature type="coiled-coil region" evidence="1">
    <location>
        <begin position="42"/>
        <end position="97"/>
    </location>
</feature>
<accession>A0A8H4KS72</accession>
<dbReference type="EMBL" id="JAADJG010000054">
    <property type="protein sequence ID" value="KAF4456505.1"/>
    <property type="molecule type" value="Genomic_DNA"/>
</dbReference>
<comment type="caution">
    <text evidence="2">The sequence shown here is derived from an EMBL/GenBank/DDBJ whole genome shotgun (WGS) entry which is preliminary data.</text>
</comment>
<dbReference type="AlphaFoldDB" id="A0A8H4KS72"/>
<evidence type="ECO:0000313" key="2">
    <source>
        <dbReference type="EMBL" id="KAF4456505.1"/>
    </source>
</evidence>
<sequence>MPCGYCEPRGLKCWAKEGHSKCAQCTRRGRKCDGKGISILEADRFAAEKRRLEREEEVAENELLELQQKVNERLSRLMRLRRQKKQLQERGDEMLRRNVETMDDLEVLDNAESFAAVEA</sequence>
<reference evidence="2" key="1">
    <citation type="submission" date="2020-01" db="EMBL/GenBank/DDBJ databases">
        <title>Identification and distribution of gene clusters putatively required for synthesis of sphingolipid metabolism inhibitors in phylogenetically diverse species of the filamentous fungus Fusarium.</title>
        <authorList>
            <person name="Kim H.-S."/>
            <person name="Busman M."/>
            <person name="Brown D.W."/>
            <person name="Divon H."/>
            <person name="Uhlig S."/>
            <person name="Proctor R.H."/>
        </authorList>
    </citation>
    <scope>NUCLEOTIDE SEQUENCE</scope>
    <source>
        <strain evidence="2">NRRL 53441</strain>
    </source>
</reference>
<organism evidence="2 3">
    <name type="scientific">Fusarium austroafricanum</name>
    <dbReference type="NCBI Taxonomy" id="2364996"/>
    <lineage>
        <taxon>Eukaryota</taxon>
        <taxon>Fungi</taxon>
        <taxon>Dikarya</taxon>
        <taxon>Ascomycota</taxon>
        <taxon>Pezizomycotina</taxon>
        <taxon>Sordariomycetes</taxon>
        <taxon>Hypocreomycetidae</taxon>
        <taxon>Hypocreales</taxon>
        <taxon>Nectriaceae</taxon>
        <taxon>Fusarium</taxon>
        <taxon>Fusarium concolor species complex</taxon>
    </lineage>
</organism>
<evidence type="ECO:0008006" key="4">
    <source>
        <dbReference type="Google" id="ProtNLM"/>
    </source>
</evidence>
<gene>
    <name evidence="2" type="ORF">F53441_1382</name>
</gene>
<keyword evidence="1" id="KW-0175">Coiled coil</keyword>
<name>A0A8H4KS72_9HYPO</name>
<dbReference type="OrthoDB" id="5089423at2759"/>
<protein>
    <recommendedName>
        <fullName evidence="4">Zn(2)-C6 fungal-type domain-containing protein</fullName>
    </recommendedName>
</protein>